<gene>
    <name evidence="2" type="ORF">ET996_07810</name>
</gene>
<dbReference type="InterPro" id="IPR015797">
    <property type="entry name" value="NUDIX_hydrolase-like_dom_sf"/>
</dbReference>
<evidence type="ECO:0000259" key="1">
    <source>
        <dbReference type="Pfam" id="PF21906"/>
    </source>
</evidence>
<comment type="caution">
    <text evidence="2">The sequence shown here is derived from an EMBL/GenBank/DDBJ whole genome shotgun (WGS) entry which is preliminary data.</text>
</comment>
<dbReference type="InterPro" id="IPR036390">
    <property type="entry name" value="WH_DNA-bd_sf"/>
</dbReference>
<keyword evidence="3" id="KW-1185">Reference proteome</keyword>
<dbReference type="Pfam" id="PF21906">
    <property type="entry name" value="WHD_NrtR"/>
    <property type="match status" value="1"/>
</dbReference>
<dbReference type="InterPro" id="IPR011213">
    <property type="entry name" value="NMN_biosyn"/>
</dbReference>
<dbReference type="PIRSF" id="PIRSF019423">
    <property type="entry name" value="NMN_biosyn"/>
    <property type="match status" value="1"/>
</dbReference>
<feature type="domain" description="NrtR DNA-binding winged helix" evidence="1">
    <location>
        <begin position="226"/>
        <end position="285"/>
    </location>
</feature>
<evidence type="ECO:0000313" key="2">
    <source>
        <dbReference type="EMBL" id="TBT94913.1"/>
    </source>
</evidence>
<proteinExistence type="predicted"/>
<dbReference type="AlphaFoldDB" id="A0A4Q9KKD2"/>
<dbReference type="Gene3D" id="3.90.79.10">
    <property type="entry name" value="Nucleoside Triphosphate Pyrophosphohydrolase"/>
    <property type="match status" value="1"/>
</dbReference>
<dbReference type="InterPro" id="IPR054105">
    <property type="entry name" value="WHD_NrtR"/>
</dbReference>
<dbReference type="SUPFAM" id="SSF46785">
    <property type="entry name" value="Winged helix' DNA-binding domain"/>
    <property type="match status" value="1"/>
</dbReference>
<reference evidence="2 3" key="1">
    <citation type="submission" date="2019-01" db="EMBL/GenBank/DDBJ databases">
        <title>Lactibacter flavus gen. nov., sp. nov., a novel bacterium of the family Propionibacteriaceae isolated from raw milk and dairy products.</title>
        <authorList>
            <person name="Huptas C."/>
            <person name="Wenning M."/>
            <person name="Breitenwieser F."/>
            <person name="Doll E."/>
            <person name="Von Neubeck M."/>
            <person name="Busse H.-J."/>
            <person name="Scherer S."/>
        </authorList>
    </citation>
    <scope>NUCLEOTIDE SEQUENCE [LARGE SCALE GENOMIC DNA]</scope>
    <source>
        <strain evidence="2 3">DSM 22130</strain>
    </source>
</reference>
<evidence type="ECO:0000313" key="3">
    <source>
        <dbReference type="Proteomes" id="UP000291933"/>
    </source>
</evidence>
<dbReference type="EMBL" id="SDMR01000008">
    <property type="protein sequence ID" value="TBT94913.1"/>
    <property type="molecule type" value="Genomic_DNA"/>
</dbReference>
<dbReference type="SUPFAM" id="SSF55811">
    <property type="entry name" value="Nudix"/>
    <property type="match status" value="1"/>
</dbReference>
<sequence length="306" mass="33296">MTTTPTPDPTAAQAVAAEVVAVVVAMVDGTPCVLEVNDATRLPSGPLLEGHRSLQAAVRAWAESQTGRQLGYLEQLYTFADSDRDRAARRISICYLGLTANSGTGPRSGVWRPWYELFPSEDLRDGTSALDAVVGGVRTWVEDADATARERRAARAASLFGLDSQPWEPDLALQRYELLYEAGLIAEAPGGVSAPFTGVRMDADHRRIVATAVARLRAKITYRPVVFELMPDEFTLGQLQSCVEALAGRAVHTQNFRRLIEQQALVEDTGASAATGGRPARLYRFRRDVVQQRSAAGTKLPTTRSR</sequence>
<dbReference type="Gene3D" id="1.10.10.10">
    <property type="entry name" value="Winged helix-like DNA-binding domain superfamily/Winged helix DNA-binding domain"/>
    <property type="match status" value="1"/>
</dbReference>
<dbReference type="OrthoDB" id="9786141at2"/>
<organism evidence="2 3">
    <name type="scientific">Propioniciclava tarda</name>
    <dbReference type="NCBI Taxonomy" id="433330"/>
    <lineage>
        <taxon>Bacteria</taxon>
        <taxon>Bacillati</taxon>
        <taxon>Actinomycetota</taxon>
        <taxon>Actinomycetes</taxon>
        <taxon>Propionibacteriales</taxon>
        <taxon>Propionibacteriaceae</taxon>
        <taxon>Propioniciclava</taxon>
    </lineage>
</organism>
<name>A0A4Q9KKD2_PROTD</name>
<dbReference type="Proteomes" id="UP000291933">
    <property type="component" value="Unassembled WGS sequence"/>
</dbReference>
<protein>
    <recommendedName>
        <fullName evidence="1">NrtR DNA-binding winged helix domain-containing protein</fullName>
    </recommendedName>
</protein>
<accession>A0A4Q9KKD2</accession>
<dbReference type="InterPro" id="IPR036388">
    <property type="entry name" value="WH-like_DNA-bd_sf"/>
</dbReference>
<dbReference type="RefSeq" id="WP_131172002.1">
    <property type="nucleotide sequence ID" value="NZ_FXTL01000007.1"/>
</dbReference>